<comment type="caution">
    <text evidence="1">The sequence shown here is derived from an EMBL/GenBank/DDBJ whole genome shotgun (WGS) entry which is preliminary data.</text>
</comment>
<proteinExistence type="predicted"/>
<sequence>MDCLKLHNINLTADIPERQCHFSTAALESRGNEGECLASDILALPEFVQTEKCLAVMRPCMGKLHVDNVAIAVDLKFEHLQDHCQKKRITANEIIQPAPKIIPFDSLIIFHVLYQKIIDFSYSS</sequence>
<organism evidence="1 2">
    <name type="scientific">Thelohanellus kitauei</name>
    <name type="common">Myxosporean</name>
    <dbReference type="NCBI Taxonomy" id="669202"/>
    <lineage>
        <taxon>Eukaryota</taxon>
        <taxon>Metazoa</taxon>
        <taxon>Cnidaria</taxon>
        <taxon>Myxozoa</taxon>
        <taxon>Myxosporea</taxon>
        <taxon>Bivalvulida</taxon>
        <taxon>Platysporina</taxon>
        <taxon>Myxobolidae</taxon>
        <taxon>Thelohanellus</taxon>
    </lineage>
</organism>
<dbReference type="Proteomes" id="UP000031668">
    <property type="component" value="Unassembled WGS sequence"/>
</dbReference>
<reference evidence="1 2" key="1">
    <citation type="journal article" date="2014" name="Genome Biol. Evol.">
        <title>The genome of the myxosporean Thelohanellus kitauei shows adaptations to nutrient acquisition within its fish host.</title>
        <authorList>
            <person name="Yang Y."/>
            <person name="Xiong J."/>
            <person name="Zhou Z."/>
            <person name="Huo F."/>
            <person name="Miao W."/>
            <person name="Ran C."/>
            <person name="Liu Y."/>
            <person name="Zhang J."/>
            <person name="Feng J."/>
            <person name="Wang M."/>
            <person name="Wang M."/>
            <person name="Wang L."/>
            <person name="Yao B."/>
        </authorList>
    </citation>
    <scope>NUCLEOTIDE SEQUENCE [LARGE SCALE GENOMIC DNA]</scope>
    <source>
        <strain evidence="1">Wuqing</strain>
    </source>
</reference>
<accession>A0A0C2MPS1</accession>
<protein>
    <submittedName>
        <fullName evidence="1">Uncharacterized protein</fullName>
    </submittedName>
</protein>
<evidence type="ECO:0000313" key="2">
    <source>
        <dbReference type="Proteomes" id="UP000031668"/>
    </source>
</evidence>
<keyword evidence="2" id="KW-1185">Reference proteome</keyword>
<evidence type="ECO:0000313" key="1">
    <source>
        <dbReference type="EMBL" id="KII66355.1"/>
    </source>
</evidence>
<name>A0A0C2MPS1_THEKT</name>
<dbReference type="EMBL" id="JWZT01003548">
    <property type="protein sequence ID" value="KII66355.1"/>
    <property type="molecule type" value="Genomic_DNA"/>
</dbReference>
<dbReference type="AlphaFoldDB" id="A0A0C2MPS1"/>
<gene>
    <name evidence="1" type="ORF">RF11_09478</name>
</gene>